<reference evidence="2" key="2">
    <citation type="journal article" date="2021" name="PeerJ">
        <title>Extensive microbial diversity within the chicken gut microbiome revealed by metagenomics and culture.</title>
        <authorList>
            <person name="Gilroy R."/>
            <person name="Ravi A."/>
            <person name="Getino M."/>
            <person name="Pursley I."/>
            <person name="Horton D.L."/>
            <person name="Alikhan N.F."/>
            <person name="Baker D."/>
            <person name="Gharbi K."/>
            <person name="Hall N."/>
            <person name="Watson M."/>
            <person name="Adriaenssens E.M."/>
            <person name="Foster-Nyarko E."/>
            <person name="Jarju S."/>
            <person name="Secka A."/>
            <person name="Antonio M."/>
            <person name="Oren A."/>
            <person name="Chaudhuri R.R."/>
            <person name="La Ragione R."/>
            <person name="Hildebrand F."/>
            <person name="Pallen M.J."/>
        </authorList>
    </citation>
    <scope>NUCLEOTIDE SEQUENCE</scope>
    <source>
        <strain evidence="2">CHK123-3438</strain>
    </source>
</reference>
<reference evidence="2" key="1">
    <citation type="submission" date="2020-10" db="EMBL/GenBank/DDBJ databases">
        <authorList>
            <person name="Gilroy R."/>
        </authorList>
    </citation>
    <scope>NUCLEOTIDE SEQUENCE</scope>
    <source>
        <strain evidence="2">CHK123-3438</strain>
    </source>
</reference>
<dbReference type="AlphaFoldDB" id="A0A9D1KF40"/>
<evidence type="ECO:0000313" key="2">
    <source>
        <dbReference type="EMBL" id="HIT42223.1"/>
    </source>
</evidence>
<evidence type="ECO:0000313" key="3">
    <source>
        <dbReference type="Proteomes" id="UP000886860"/>
    </source>
</evidence>
<evidence type="ECO:0000256" key="1">
    <source>
        <dbReference type="SAM" id="SignalP"/>
    </source>
</evidence>
<accession>A0A9D1KF40</accession>
<keyword evidence="1" id="KW-0732">Signal</keyword>
<feature type="chain" id="PRO_5039154070" evidence="1">
    <location>
        <begin position="24"/>
        <end position="477"/>
    </location>
</feature>
<gene>
    <name evidence="2" type="ORF">IAB60_09055</name>
</gene>
<protein>
    <submittedName>
        <fullName evidence="2">Uncharacterized protein</fullName>
    </submittedName>
</protein>
<dbReference type="EMBL" id="DVKS01000155">
    <property type="protein sequence ID" value="HIT42223.1"/>
    <property type="molecule type" value="Genomic_DNA"/>
</dbReference>
<dbReference type="Proteomes" id="UP000886860">
    <property type="component" value="Unassembled WGS sequence"/>
</dbReference>
<name>A0A9D1KF40_9FIRM</name>
<organism evidence="2 3">
    <name type="scientific">Candidatus Caccovicinus merdipullorum</name>
    <dbReference type="NCBI Taxonomy" id="2840724"/>
    <lineage>
        <taxon>Bacteria</taxon>
        <taxon>Bacillati</taxon>
        <taxon>Bacillota</taxon>
        <taxon>Clostridia</taxon>
        <taxon>Eubacteriales</taxon>
        <taxon>Candidatus Caccovicinus</taxon>
    </lineage>
</organism>
<feature type="non-terminal residue" evidence="2">
    <location>
        <position position="477"/>
    </location>
</feature>
<proteinExistence type="predicted"/>
<sequence>MKNLRLTALALIVSCGAALTAPAAVSAEEPGSVYTADQAEFIVEKYHQQESELEALLGDETAVSYWRFINRLQEDDTISWVIEKSSCLVDEYPDKKEYVEILANLMTMQTGELAEQIENQSQFDHFKGVEDYVLQVADIAAGIAGGVGSKAYKTISPIVDAALGGGKLAVENAELARYFEASIQDYTQSSAFLEAISTYAEDELLRETASDLLKANEELLQKRLEYLGDSAGTIAEYQADYFLGNLYSDLLKETTLYQTDETVKWYVDGVEGLRQSLLSILSLGKAAFNCTIMAADLQYGTSATFNRYQETRIVADAAGAISEANQKVSVSSRENPQNVLDDVREKTNYYRLLTAVHARGEYLIYQLLMNDAGVLSERYKREDLLRNKSTEDWYQGQTEKLTFCESTLDTMFQVPDDDDSLWLQAYAPVLDQYYTALTEGWSEKEYEQAGLCKLASGQEPAALGYCFTDVDYDGSKE</sequence>
<comment type="caution">
    <text evidence="2">The sequence shown here is derived from an EMBL/GenBank/DDBJ whole genome shotgun (WGS) entry which is preliminary data.</text>
</comment>
<feature type="signal peptide" evidence="1">
    <location>
        <begin position="1"/>
        <end position="23"/>
    </location>
</feature>